<dbReference type="PANTHER" id="PTHR43775:SF37">
    <property type="entry name" value="SI:DKEY-61P9.11"/>
    <property type="match status" value="1"/>
</dbReference>
<dbReference type="InterPro" id="IPR001031">
    <property type="entry name" value="Thioesterase"/>
</dbReference>
<feature type="domain" description="Carrier" evidence="6">
    <location>
        <begin position="1744"/>
        <end position="1821"/>
    </location>
</feature>
<dbReference type="SUPFAM" id="SSF47336">
    <property type="entry name" value="ACP-like"/>
    <property type="match status" value="2"/>
</dbReference>
<evidence type="ECO:0000313" key="10">
    <source>
        <dbReference type="Proteomes" id="UP001322138"/>
    </source>
</evidence>
<dbReference type="PROSITE" id="PS52019">
    <property type="entry name" value="PKS_MFAS_DH"/>
    <property type="match status" value="1"/>
</dbReference>
<dbReference type="InterPro" id="IPR049552">
    <property type="entry name" value="PKS_DH_N"/>
</dbReference>
<evidence type="ECO:0000259" key="6">
    <source>
        <dbReference type="PROSITE" id="PS50075"/>
    </source>
</evidence>
<organism evidence="9 10">
    <name type="scientific">Podospora bellae-mahoneyi</name>
    <dbReference type="NCBI Taxonomy" id="2093777"/>
    <lineage>
        <taxon>Eukaryota</taxon>
        <taxon>Fungi</taxon>
        <taxon>Dikarya</taxon>
        <taxon>Ascomycota</taxon>
        <taxon>Pezizomycotina</taxon>
        <taxon>Sordariomycetes</taxon>
        <taxon>Sordariomycetidae</taxon>
        <taxon>Sordariales</taxon>
        <taxon>Podosporaceae</taxon>
        <taxon>Podospora</taxon>
    </lineage>
</organism>
<keyword evidence="4" id="KW-0511">Multifunctional enzyme</keyword>
<dbReference type="Pfam" id="PF21089">
    <property type="entry name" value="PKS_DH_N"/>
    <property type="match status" value="1"/>
</dbReference>
<dbReference type="InterPro" id="IPR016035">
    <property type="entry name" value="Acyl_Trfase/lysoPLipase"/>
</dbReference>
<dbReference type="SUPFAM" id="SSF53901">
    <property type="entry name" value="Thiolase-like"/>
    <property type="match status" value="1"/>
</dbReference>
<dbReference type="Gene3D" id="3.30.70.3290">
    <property type="match status" value="1"/>
</dbReference>
<dbReference type="InterPro" id="IPR036736">
    <property type="entry name" value="ACP-like_sf"/>
</dbReference>
<feature type="region of interest" description="C-terminal hotdog fold" evidence="5">
    <location>
        <begin position="1433"/>
        <end position="1584"/>
    </location>
</feature>
<dbReference type="CDD" id="cd00833">
    <property type="entry name" value="PKS"/>
    <property type="match status" value="1"/>
</dbReference>
<dbReference type="SUPFAM" id="SSF52151">
    <property type="entry name" value="FabD/lysophospholipase-like"/>
    <property type="match status" value="1"/>
</dbReference>
<dbReference type="Proteomes" id="UP001322138">
    <property type="component" value="Unassembled WGS sequence"/>
</dbReference>
<evidence type="ECO:0000313" key="9">
    <source>
        <dbReference type="EMBL" id="KAK4646040.1"/>
    </source>
</evidence>
<dbReference type="InterPro" id="IPR016039">
    <property type="entry name" value="Thiolase-like"/>
</dbReference>
<dbReference type="Pfam" id="PF16073">
    <property type="entry name" value="SAT"/>
    <property type="match status" value="1"/>
</dbReference>
<dbReference type="SUPFAM" id="SSF53474">
    <property type="entry name" value="alpha/beta-Hydrolases"/>
    <property type="match status" value="1"/>
</dbReference>
<sequence>MTANTLLLFGDQTGEVLPSIQSLSRNASSNQTLATFLRKATDRLRSAVLQAPAHYRRSFPNFTSLSELAAAVSKQDHASPALYAALLCIAQIGDVIVYLENNPGLLEASKDRLAIVGLCTGLLPAAVVSCSRNLTEVIALADETVHLAFQVGLAASKRSHEVDPSTGSWATLVSQVDISVAREAIGIFNRNSMPRHQVYISAESQNSVTISGPPSATEAFFSSTSIFGKCKRIPLPIAAAFHADNLQPIQPTVLLQNMNPSLHSKPVQHPFLLSPHSGLPYQVSSFGNVLVEVMGDIFRHPILFDACTQGLAKILSSQPNLLVFGPVSCEKAIQQALHGHGIKLETPSTATTLNNTSLIPNAIAIIGMSVRLPGSETLEDFWQVLEDGRNLYEKIRPDRFDINTHVDPSGKAKNTSLTPYGVFIDRPGYFDTRLFNMSPREAAQTDPQQRLLLLTTYEALEMAGYTPNATPSTNTKRIGSFMGQTGDDYREVNASQNVDTYFITGNIRAFGPGRLNYHFGWEGPSYSVDTACSSSAASIQLACSALLSSEVDMAVGGGANLLTASGLFAGLSRGSFLSKTGGCKTFDHDADGYVRADAVGVVVLKRLDDALADRDNILAVLRATATNHSAEASSITHPHAETQERLFDSVLSKAGINPIEIDYAELHGTGTQAGDATESRSVTNVLSRNRPADKPLFIGTVKPNLGHGEAASGVTSLIKAILMLSKNMIPPHIGIKGRINEKLPPLADMNTRISFGKTPFRPRPGGDGKRKILINNFDAAGGNTSMVIEDPPMLPKEGVDPRNHHAIAVSGKTPNSIMGNSKRLLEHLDQNPDARLEDIAYTTTARRMHHNLRKAHVASSIKTLRDSLQQAITRETWTKVPAAPPQVVFLFTGQGSAYSGMASNLFKTSAPFRELLQGNDDICVSHGFRSFLPLVEDKNFDMTMASPVQVQLAIVSIELAMAEYWKSLGVMPAAVVGHSLGEYPALCVAGVLSLSDCLYLVGKRADLMVSNCSPGTHSMLAVQADQGDTEALLKSVDDDSGIEIACRNGPTSIVVSGGLDQIRELQEKALTRGLKTTVLEVQYAFHSSQMDAILEDFSSVASRVNFAAPTIPVASTVLGSIVEGAGIISAEYLLRGTRGPVQFMDAVEAVKSLQNSPNQQTVWIETGPSPVCVGMVRSMAMEAAADQLLPSMKKGEDDWKMLTTSVAKAFSAGLNIDWREFHRPYELSLRLAALPHYAFDLKNYWIQYEGDWALRKGDADGLPRSPAAEDRLTKFPSTTLHRIESEVRDKAGISVIFASDASEPKLNTALRGHLVNGAGLCPSSIYADMAFTAASYILGDAGLNMSLDVRDMQVDKPLVIQPGDTNQIIRVFATKKIGSDQIEVTFASQDGSRNEHHATCSVVCGRGECWQHDWSKTAYLIKARIESLKESSNKGQTHRILRSMVYKLFAALVDYDTRYQGLQEVFLDSNLFEAAANVKFNTSDSDGTFNHSPYWIDGFSHLSGFVLNGGERTPADVVYISHGWDSMKIVGQLSAGKEYQSYVRMQDTSRRGVMEGDVYLFEGDVVVAVCQGLRFQRIQRSILDHLLPPPNKPSTLSQPMPSLAAKRQSLNSHIPTIKVELVDDDIVSSDFDQVLQLVASEVGVDVEDLADDTVFADLGVDSLLSITITAKLGQLWGQAIPAGLFTEILTVAELRRYHLENIDNSDDDDRASSYGGSTCGNDIFSQPQSQAYTPFTNTGLSIGTPVEDRAGAIRKIIAAELGMSIEEIDNDVPLADLGVDSLLSLSIMAAIKAQTGQIFPSSFLMEYPSLAAIEAALGPRRTLPAQQLFKALEKVQNNKSIPQSEAVLLQGSSSSREPALFLLPDGSGSASSYVGLPNLKLSGPVWGLDSPFLNNPEAFTIPLEELASSFAAEIRNKQAHGPYRLAGWSIGGTYAYEVALQLLSHGEVVESLTLIDAPCPASLPPLPIETISLLDKIGAFDSFKNKKKAGKTYMRETVHAHFAGSVKALERYKPAAMQNSSTPLIKSVTVVWARDGVWDTVGPEVKARHIKALGKKNAARDWMLDTKSDFGPNGWEILLPGAEIQCKVVEGDHFTIMRDSGVLKLGEVLQGTIIGPARS</sequence>
<dbReference type="InterPro" id="IPR032088">
    <property type="entry name" value="SAT"/>
</dbReference>
<dbReference type="InterPro" id="IPR042104">
    <property type="entry name" value="PKS_dehydratase_sf"/>
</dbReference>
<feature type="active site" description="Proton acceptor; for dehydratase activity" evidence="5">
    <location>
        <position position="1313"/>
    </location>
</feature>
<dbReference type="InterPro" id="IPR020841">
    <property type="entry name" value="PKS_Beta-ketoAc_synthase_dom"/>
</dbReference>
<dbReference type="EMBL" id="JAFFGZ010000004">
    <property type="protein sequence ID" value="KAK4646040.1"/>
    <property type="molecule type" value="Genomic_DNA"/>
</dbReference>
<dbReference type="PANTHER" id="PTHR43775">
    <property type="entry name" value="FATTY ACID SYNTHASE"/>
    <property type="match status" value="1"/>
</dbReference>
<evidence type="ECO:0000256" key="2">
    <source>
        <dbReference type="ARBA" id="ARBA00022553"/>
    </source>
</evidence>
<dbReference type="Pfam" id="PF00975">
    <property type="entry name" value="Thioesterase"/>
    <property type="match status" value="1"/>
</dbReference>
<dbReference type="Gene3D" id="3.40.50.1820">
    <property type="entry name" value="alpha/beta hydrolase"/>
    <property type="match status" value="1"/>
</dbReference>
<dbReference type="Pfam" id="PF14765">
    <property type="entry name" value="PS-DH"/>
    <property type="match status" value="1"/>
</dbReference>
<dbReference type="GeneID" id="87895905"/>
<evidence type="ECO:0000259" key="8">
    <source>
        <dbReference type="PROSITE" id="PS52019"/>
    </source>
</evidence>
<dbReference type="Gene3D" id="3.30.70.250">
    <property type="entry name" value="Malonyl-CoA ACP transacylase, ACP-binding"/>
    <property type="match status" value="1"/>
</dbReference>
<dbReference type="Pfam" id="PF00698">
    <property type="entry name" value="Acyl_transf_1"/>
    <property type="match status" value="1"/>
</dbReference>
<evidence type="ECO:0000256" key="3">
    <source>
        <dbReference type="ARBA" id="ARBA00022679"/>
    </source>
</evidence>
<evidence type="ECO:0000256" key="4">
    <source>
        <dbReference type="ARBA" id="ARBA00023268"/>
    </source>
</evidence>
<feature type="domain" description="Carrier" evidence="6">
    <location>
        <begin position="1628"/>
        <end position="1702"/>
    </location>
</feature>
<proteinExistence type="predicted"/>
<dbReference type="Gene3D" id="1.10.1200.10">
    <property type="entry name" value="ACP-like"/>
    <property type="match status" value="2"/>
</dbReference>
<dbReference type="Gene3D" id="3.40.366.10">
    <property type="entry name" value="Malonyl-Coenzyme A Acyl Carrier Protein, domain 2"/>
    <property type="match status" value="2"/>
</dbReference>
<feature type="active site" description="Proton donor; for dehydratase activity" evidence="5">
    <location>
        <position position="1497"/>
    </location>
</feature>
<dbReference type="PROSITE" id="PS00606">
    <property type="entry name" value="KS3_1"/>
    <property type="match status" value="1"/>
</dbReference>
<feature type="domain" description="PKS/mFAS DH" evidence="8">
    <location>
        <begin position="1281"/>
        <end position="1584"/>
    </location>
</feature>
<keyword evidence="2" id="KW-0597">Phosphoprotein</keyword>
<dbReference type="InterPro" id="IPR009081">
    <property type="entry name" value="PP-bd_ACP"/>
</dbReference>
<dbReference type="Pfam" id="PF22621">
    <property type="entry name" value="CurL-like_PKS_C"/>
    <property type="match status" value="1"/>
</dbReference>
<dbReference type="PROSITE" id="PS52004">
    <property type="entry name" value="KS3_2"/>
    <property type="match status" value="1"/>
</dbReference>
<evidence type="ECO:0000256" key="1">
    <source>
        <dbReference type="ARBA" id="ARBA00022450"/>
    </source>
</evidence>
<dbReference type="PROSITE" id="PS50075">
    <property type="entry name" value="CARRIER"/>
    <property type="match status" value="2"/>
</dbReference>
<dbReference type="Gene3D" id="3.10.129.110">
    <property type="entry name" value="Polyketide synthase dehydratase"/>
    <property type="match status" value="1"/>
</dbReference>
<dbReference type="Pfam" id="PF02801">
    <property type="entry name" value="Ketoacyl-synt_C"/>
    <property type="match status" value="1"/>
</dbReference>
<dbReference type="RefSeq" id="XP_062735016.1">
    <property type="nucleotide sequence ID" value="XM_062876423.1"/>
</dbReference>
<dbReference type="InterPro" id="IPR014030">
    <property type="entry name" value="Ketoacyl_synth_N"/>
</dbReference>
<dbReference type="InterPro" id="IPR001227">
    <property type="entry name" value="Ac_transferase_dom_sf"/>
</dbReference>
<dbReference type="Pfam" id="PF00109">
    <property type="entry name" value="ketoacyl-synt"/>
    <property type="match status" value="1"/>
</dbReference>
<dbReference type="PROSITE" id="PS00012">
    <property type="entry name" value="PHOSPHOPANTETHEINE"/>
    <property type="match status" value="1"/>
</dbReference>
<gene>
    <name evidence="9" type="ORF">QC761_206850</name>
</gene>
<accession>A0ABR0FSU7</accession>
<dbReference type="Pfam" id="PF00550">
    <property type="entry name" value="PP-binding"/>
    <property type="match status" value="2"/>
</dbReference>
<evidence type="ECO:0000256" key="5">
    <source>
        <dbReference type="PROSITE-ProRule" id="PRU01363"/>
    </source>
</evidence>
<dbReference type="SUPFAM" id="SSF55048">
    <property type="entry name" value="Probable ACP-binding domain of malonyl-CoA ACP transacylase"/>
    <property type="match status" value="1"/>
</dbReference>
<dbReference type="InterPro" id="IPR020806">
    <property type="entry name" value="PKS_PP-bd"/>
</dbReference>
<name>A0ABR0FSU7_9PEZI</name>
<dbReference type="InterPro" id="IPR016036">
    <property type="entry name" value="Malonyl_transacylase_ACP-bd"/>
</dbReference>
<reference evidence="9 10" key="1">
    <citation type="journal article" date="2023" name="bioRxiv">
        <title>High-quality genome assemblies of four members of thePodospora anserinaspecies complex.</title>
        <authorList>
            <person name="Ament-Velasquez S.L."/>
            <person name="Vogan A.A."/>
            <person name="Wallerman O."/>
            <person name="Hartmann F."/>
            <person name="Gautier V."/>
            <person name="Silar P."/>
            <person name="Giraud T."/>
            <person name="Johannesson H."/>
        </authorList>
    </citation>
    <scope>NUCLEOTIDE SEQUENCE [LARGE SCALE GENOMIC DNA]</scope>
    <source>
        <strain evidence="9 10">CBS 112042</strain>
    </source>
</reference>
<dbReference type="InterPro" id="IPR029058">
    <property type="entry name" value="AB_hydrolase_fold"/>
</dbReference>
<dbReference type="InterPro" id="IPR014043">
    <property type="entry name" value="Acyl_transferase_dom"/>
</dbReference>
<dbReference type="SMART" id="SM00825">
    <property type="entry name" value="PKS_KS"/>
    <property type="match status" value="1"/>
</dbReference>
<dbReference type="InterPro" id="IPR049900">
    <property type="entry name" value="PKS_mFAS_DH"/>
</dbReference>
<feature type="region of interest" description="N-terminal hotdog fold" evidence="5">
    <location>
        <begin position="1281"/>
        <end position="1409"/>
    </location>
</feature>
<dbReference type="InterPro" id="IPR030918">
    <property type="entry name" value="PT_fungal_PKS"/>
</dbReference>
<comment type="caution">
    <text evidence="9">The sequence shown here is derived from an EMBL/GenBank/DDBJ whole genome shotgun (WGS) entry which is preliminary data.</text>
</comment>
<keyword evidence="3" id="KW-0808">Transferase</keyword>
<dbReference type="SMART" id="SM00823">
    <property type="entry name" value="PKS_PP"/>
    <property type="match status" value="2"/>
</dbReference>
<feature type="domain" description="Ketosynthase family 3 (KS3)" evidence="7">
    <location>
        <begin position="360"/>
        <end position="790"/>
    </location>
</feature>
<keyword evidence="1" id="KW-0596">Phosphopantetheine</keyword>
<dbReference type="InterPro" id="IPR049551">
    <property type="entry name" value="PKS_DH_C"/>
</dbReference>
<dbReference type="SMART" id="SM00827">
    <property type="entry name" value="PKS_AT"/>
    <property type="match status" value="1"/>
</dbReference>
<dbReference type="InterPro" id="IPR018201">
    <property type="entry name" value="Ketoacyl_synth_AS"/>
</dbReference>
<dbReference type="NCBIfam" id="TIGR04532">
    <property type="entry name" value="PT_fungal_PKS"/>
    <property type="match status" value="1"/>
</dbReference>
<keyword evidence="10" id="KW-1185">Reference proteome</keyword>
<dbReference type="Gene3D" id="3.40.47.10">
    <property type="match status" value="1"/>
</dbReference>
<protein>
    <submittedName>
        <fullName evidence="9">Type I Iterative PKS</fullName>
    </submittedName>
</protein>
<dbReference type="InterPro" id="IPR006162">
    <property type="entry name" value="Ppantetheine_attach_site"/>
</dbReference>
<dbReference type="InterPro" id="IPR050091">
    <property type="entry name" value="PKS_NRPS_Biosynth_Enz"/>
</dbReference>
<evidence type="ECO:0000259" key="7">
    <source>
        <dbReference type="PROSITE" id="PS52004"/>
    </source>
</evidence>
<dbReference type="InterPro" id="IPR014031">
    <property type="entry name" value="Ketoacyl_synth_C"/>
</dbReference>